<dbReference type="AlphaFoldDB" id="A0A4U9V1Z6"/>
<evidence type="ECO:0000256" key="1">
    <source>
        <dbReference type="ARBA" id="ARBA00022729"/>
    </source>
</evidence>
<dbReference type="PANTHER" id="PTHR35869:SF1">
    <property type="entry name" value="OUTER-MEMBRANE LIPOPROTEIN CARRIER PROTEIN"/>
    <property type="match status" value="1"/>
</dbReference>
<evidence type="ECO:0000313" key="6">
    <source>
        <dbReference type="Proteomes" id="UP001566204"/>
    </source>
</evidence>
<dbReference type="EMBL" id="JBEOQB010000003">
    <property type="protein sequence ID" value="MEZ0452667.1"/>
    <property type="molecule type" value="Genomic_DNA"/>
</dbReference>
<keyword evidence="4" id="KW-0449">Lipoprotein</keyword>
<dbReference type="Proteomes" id="UP001566204">
    <property type="component" value="Unassembled WGS sequence"/>
</dbReference>
<evidence type="ECO:0000313" key="5">
    <source>
        <dbReference type="Proteomes" id="UP000308196"/>
    </source>
</evidence>
<keyword evidence="6" id="KW-1185">Reference proteome</keyword>
<dbReference type="Proteomes" id="UP000308196">
    <property type="component" value="Chromosome"/>
</dbReference>
<keyword evidence="1 2" id="KW-0732">Signal</keyword>
<dbReference type="EMBL" id="LR590484">
    <property type="protein sequence ID" value="VTR40465.1"/>
    <property type="molecule type" value="Genomic_DNA"/>
</dbReference>
<organism evidence="4 5">
    <name type="scientific">Sphingobacterium thalpophilum</name>
    <dbReference type="NCBI Taxonomy" id="259"/>
    <lineage>
        <taxon>Bacteria</taxon>
        <taxon>Pseudomonadati</taxon>
        <taxon>Bacteroidota</taxon>
        <taxon>Sphingobacteriia</taxon>
        <taxon>Sphingobacteriales</taxon>
        <taxon>Sphingobacteriaceae</taxon>
        <taxon>Sphingobacterium</taxon>
    </lineage>
</organism>
<sequence>MKKHGWLLLLSFLLFLSGQQGYAQNDAAKALLNKVSQKYNSYKTIQASFTLAVKQANGGSHADAGTLYLDKANNKYQVSTKNQVLISDSKTQWNIMKAEQEVEVSEASNSTAEINPTNIFTFYTSGFKYALAGAEKVKGMNLSVVELSPVDSKRNYTKIKLRINKTNNQIYDTTVFDKSGNRYTYTLTSQEGNKSLPSSLFTFNKNNYKGFDIVDLR</sequence>
<dbReference type="STRING" id="1123265.GCA_000686625_03959"/>
<evidence type="ECO:0000313" key="4">
    <source>
        <dbReference type="EMBL" id="VTR40465.1"/>
    </source>
</evidence>
<protein>
    <submittedName>
        <fullName evidence="4">Lipoprotein chaperone</fullName>
    </submittedName>
    <submittedName>
        <fullName evidence="3">Outer membrane lipoprotein carrier protein LolA</fullName>
    </submittedName>
</protein>
<dbReference type="PANTHER" id="PTHR35869">
    <property type="entry name" value="OUTER-MEMBRANE LIPOPROTEIN CARRIER PROTEIN"/>
    <property type="match status" value="1"/>
</dbReference>
<evidence type="ECO:0000313" key="3">
    <source>
        <dbReference type="EMBL" id="MEZ0452667.1"/>
    </source>
</evidence>
<dbReference type="InterPro" id="IPR004564">
    <property type="entry name" value="OM_lipoprot_carrier_LolA-like"/>
</dbReference>
<accession>A0A4U9V1Z6</accession>
<dbReference type="Gene3D" id="2.50.20.10">
    <property type="entry name" value="Lipoprotein localisation LolA/LolB/LppX"/>
    <property type="match status" value="1"/>
</dbReference>
<dbReference type="SUPFAM" id="SSF89392">
    <property type="entry name" value="Prokaryotic lipoproteins and lipoprotein localization factors"/>
    <property type="match status" value="1"/>
</dbReference>
<dbReference type="Pfam" id="PF03548">
    <property type="entry name" value="LolA"/>
    <property type="match status" value="1"/>
</dbReference>
<gene>
    <name evidence="3" type="ORF">ABTW24_13795</name>
    <name evidence="4" type="ORF">NCTC11429_02343</name>
</gene>
<feature type="signal peptide" evidence="2">
    <location>
        <begin position="1"/>
        <end position="23"/>
    </location>
</feature>
<name>A0A4U9V1Z6_9SPHI</name>
<dbReference type="GeneID" id="78463062"/>
<dbReference type="CDD" id="cd16325">
    <property type="entry name" value="LolA"/>
    <property type="match status" value="1"/>
</dbReference>
<proteinExistence type="predicted"/>
<dbReference type="RefSeq" id="WP_028070639.1">
    <property type="nucleotide sequence ID" value="NZ_CP141191.1"/>
</dbReference>
<reference evidence="3 6" key="2">
    <citation type="submission" date="2024-06" db="EMBL/GenBank/DDBJ databases">
        <title>Soil Sphingobacterium thalpophilum.</title>
        <authorList>
            <person name="Yang J."/>
            <person name="Li J."/>
        </authorList>
    </citation>
    <scope>NUCLEOTIDE SEQUENCE [LARGE SCALE GENOMIC DNA]</scope>
    <source>
        <strain evidence="3 6">22g91tb</strain>
    </source>
</reference>
<feature type="chain" id="PRO_5020938703" evidence="2">
    <location>
        <begin position="24"/>
        <end position="217"/>
    </location>
</feature>
<dbReference type="KEGG" id="stha:NCTC11429_02343"/>
<evidence type="ECO:0000256" key="2">
    <source>
        <dbReference type="SAM" id="SignalP"/>
    </source>
</evidence>
<dbReference type="InterPro" id="IPR029046">
    <property type="entry name" value="LolA/LolB/LppX"/>
</dbReference>
<reference evidence="4 5" key="1">
    <citation type="submission" date="2019-05" db="EMBL/GenBank/DDBJ databases">
        <authorList>
            <consortium name="Pathogen Informatics"/>
        </authorList>
    </citation>
    <scope>NUCLEOTIDE SEQUENCE [LARGE SCALE GENOMIC DNA]</scope>
    <source>
        <strain evidence="4 5">NCTC11429</strain>
    </source>
</reference>